<name>A0A1W2GQJ0_REIFA</name>
<feature type="domain" description="DNA polymerase III delta subunit-like C-terminal" evidence="10">
    <location>
        <begin position="215"/>
        <end position="318"/>
    </location>
</feature>
<dbReference type="InterPro" id="IPR027417">
    <property type="entry name" value="P-loop_NTPase"/>
</dbReference>
<keyword evidence="6" id="KW-0239">DNA-directed DNA polymerase</keyword>
<evidence type="ECO:0000259" key="10">
    <source>
        <dbReference type="Pfam" id="PF21694"/>
    </source>
</evidence>
<organism evidence="11 12">
    <name type="scientific">Reichenbachiella faecimaris</name>
    <dbReference type="NCBI Taxonomy" id="692418"/>
    <lineage>
        <taxon>Bacteria</taxon>
        <taxon>Pseudomonadati</taxon>
        <taxon>Bacteroidota</taxon>
        <taxon>Cytophagia</taxon>
        <taxon>Cytophagales</taxon>
        <taxon>Reichenbachiellaceae</taxon>
        <taxon>Reichenbachiella</taxon>
    </lineage>
</organism>
<gene>
    <name evidence="11" type="ORF">SAMN04488029_3947</name>
</gene>
<evidence type="ECO:0000256" key="8">
    <source>
        <dbReference type="ARBA" id="ARBA00049244"/>
    </source>
</evidence>
<dbReference type="Pfam" id="PF21694">
    <property type="entry name" value="DNA_pol3_delta_C"/>
    <property type="match status" value="1"/>
</dbReference>
<keyword evidence="3" id="KW-0808">Transferase</keyword>
<dbReference type="Gene3D" id="1.10.8.60">
    <property type="match status" value="1"/>
</dbReference>
<evidence type="ECO:0000256" key="5">
    <source>
        <dbReference type="ARBA" id="ARBA00022705"/>
    </source>
</evidence>
<evidence type="ECO:0000259" key="9">
    <source>
        <dbReference type="Pfam" id="PF06144"/>
    </source>
</evidence>
<dbReference type="AlphaFoldDB" id="A0A1W2GQJ0"/>
<evidence type="ECO:0000313" key="12">
    <source>
        <dbReference type="Proteomes" id="UP000192472"/>
    </source>
</evidence>
<accession>A0A1W2GQJ0</accession>
<evidence type="ECO:0000256" key="2">
    <source>
        <dbReference type="ARBA" id="ARBA00017703"/>
    </source>
</evidence>
<dbReference type="PANTHER" id="PTHR34388:SF1">
    <property type="entry name" value="DNA POLYMERASE III SUBUNIT DELTA"/>
    <property type="match status" value="1"/>
</dbReference>
<dbReference type="SUPFAM" id="SSF48019">
    <property type="entry name" value="post-AAA+ oligomerization domain-like"/>
    <property type="match status" value="1"/>
</dbReference>
<dbReference type="RefSeq" id="WP_084374574.1">
    <property type="nucleotide sequence ID" value="NZ_FWYF01000005.1"/>
</dbReference>
<reference evidence="11 12" key="1">
    <citation type="submission" date="2017-04" db="EMBL/GenBank/DDBJ databases">
        <authorList>
            <person name="Afonso C.L."/>
            <person name="Miller P.J."/>
            <person name="Scott M.A."/>
            <person name="Spackman E."/>
            <person name="Goraichik I."/>
            <person name="Dimitrov K.M."/>
            <person name="Suarez D.L."/>
            <person name="Swayne D.E."/>
        </authorList>
    </citation>
    <scope>NUCLEOTIDE SEQUENCE [LARGE SCALE GENOMIC DNA]</scope>
    <source>
        <strain evidence="11 12">DSM 26133</strain>
    </source>
</reference>
<dbReference type="EC" id="2.7.7.7" evidence="1"/>
<dbReference type="NCBIfam" id="TIGR01128">
    <property type="entry name" value="holA"/>
    <property type="match status" value="1"/>
</dbReference>
<comment type="catalytic activity">
    <reaction evidence="8">
        <text>DNA(n) + a 2'-deoxyribonucleoside 5'-triphosphate = DNA(n+1) + diphosphate</text>
        <dbReference type="Rhea" id="RHEA:22508"/>
        <dbReference type="Rhea" id="RHEA-COMP:17339"/>
        <dbReference type="Rhea" id="RHEA-COMP:17340"/>
        <dbReference type="ChEBI" id="CHEBI:33019"/>
        <dbReference type="ChEBI" id="CHEBI:61560"/>
        <dbReference type="ChEBI" id="CHEBI:173112"/>
        <dbReference type="EC" id="2.7.7.7"/>
    </reaction>
</comment>
<dbReference type="Pfam" id="PF06144">
    <property type="entry name" value="DNA_pol3_delta"/>
    <property type="match status" value="1"/>
</dbReference>
<dbReference type="InterPro" id="IPR008921">
    <property type="entry name" value="DNA_pol3_clamp-load_cplx_C"/>
</dbReference>
<proteinExistence type="inferred from homology"/>
<keyword evidence="4" id="KW-0548">Nucleotidyltransferase</keyword>
<evidence type="ECO:0000256" key="7">
    <source>
        <dbReference type="ARBA" id="ARBA00034754"/>
    </source>
</evidence>
<dbReference type="SUPFAM" id="SSF52540">
    <property type="entry name" value="P-loop containing nucleoside triphosphate hydrolases"/>
    <property type="match status" value="1"/>
</dbReference>
<comment type="similarity">
    <text evidence="7">Belongs to the DNA polymerase HolA subunit family.</text>
</comment>
<dbReference type="InterPro" id="IPR010372">
    <property type="entry name" value="DNA_pol3_delta_N"/>
</dbReference>
<dbReference type="Gene3D" id="1.20.272.10">
    <property type="match status" value="1"/>
</dbReference>
<dbReference type="GO" id="GO:0003887">
    <property type="term" value="F:DNA-directed DNA polymerase activity"/>
    <property type="evidence" value="ECO:0007669"/>
    <property type="project" value="UniProtKB-KW"/>
</dbReference>
<dbReference type="OrthoDB" id="1172326at2"/>
<evidence type="ECO:0000313" key="11">
    <source>
        <dbReference type="EMBL" id="SMD38923.1"/>
    </source>
</evidence>
<dbReference type="GO" id="GO:0003677">
    <property type="term" value="F:DNA binding"/>
    <property type="evidence" value="ECO:0007669"/>
    <property type="project" value="InterPro"/>
</dbReference>
<dbReference type="PANTHER" id="PTHR34388">
    <property type="entry name" value="DNA POLYMERASE III SUBUNIT DELTA"/>
    <property type="match status" value="1"/>
</dbReference>
<dbReference type="Proteomes" id="UP000192472">
    <property type="component" value="Unassembled WGS sequence"/>
</dbReference>
<dbReference type="GO" id="GO:0009360">
    <property type="term" value="C:DNA polymerase III complex"/>
    <property type="evidence" value="ECO:0007669"/>
    <property type="project" value="InterPro"/>
</dbReference>
<keyword evidence="5" id="KW-0235">DNA replication</keyword>
<keyword evidence="12" id="KW-1185">Reference proteome</keyword>
<evidence type="ECO:0000256" key="1">
    <source>
        <dbReference type="ARBA" id="ARBA00012417"/>
    </source>
</evidence>
<dbReference type="STRING" id="692418.SAMN04488029_3947"/>
<sequence>MAVTYQDILNNLKNNQYAPVYFLQGEESFFIDEVIKHIEKHAMEESLRSFNQVVVYGKDADIPNILNHAKGFPMMAERKVVIVKEAQEIAGFSKEENEKMLLHYMENPQPSTVLVFGYKYKTLDKRKKLGKTIDQKAVLMTATKFYDNQIPSWVESFVKSRNRQIDQKALQLIVEHIGNNLTRIANEIDKMLINIGEEPKIMAEHVYKNIGISKEYNVFELQKALSFRNVMKANEIITYFKSDPKSNPIIPIVANLFSFFNKLLLLHHAKDKSEKHLASLLGVHPFFVKEYIMAAKNYPLAKVVSNVRHLKIADMKSKGIDYPSQPEGEILKELIFNLIH</sequence>
<evidence type="ECO:0000256" key="4">
    <source>
        <dbReference type="ARBA" id="ARBA00022695"/>
    </source>
</evidence>
<protein>
    <recommendedName>
        <fullName evidence="2">DNA polymerase III subunit delta</fullName>
        <ecNumber evidence="1">2.7.7.7</ecNumber>
    </recommendedName>
</protein>
<dbReference type="InterPro" id="IPR048466">
    <property type="entry name" value="DNA_pol3_delta-like_C"/>
</dbReference>
<dbReference type="GO" id="GO:0006261">
    <property type="term" value="P:DNA-templated DNA replication"/>
    <property type="evidence" value="ECO:0007669"/>
    <property type="project" value="TreeGrafter"/>
</dbReference>
<dbReference type="InterPro" id="IPR005790">
    <property type="entry name" value="DNA_polIII_delta"/>
</dbReference>
<evidence type="ECO:0000256" key="3">
    <source>
        <dbReference type="ARBA" id="ARBA00022679"/>
    </source>
</evidence>
<feature type="domain" description="DNA polymerase III delta N-terminal" evidence="9">
    <location>
        <begin position="21"/>
        <end position="142"/>
    </location>
</feature>
<dbReference type="EMBL" id="FWYF01000005">
    <property type="protein sequence ID" value="SMD38923.1"/>
    <property type="molecule type" value="Genomic_DNA"/>
</dbReference>
<evidence type="ECO:0000256" key="6">
    <source>
        <dbReference type="ARBA" id="ARBA00022932"/>
    </source>
</evidence>
<dbReference type="Gene3D" id="3.40.50.300">
    <property type="entry name" value="P-loop containing nucleotide triphosphate hydrolases"/>
    <property type="match status" value="1"/>
</dbReference>